<dbReference type="EMBL" id="JAYMGO010000014">
    <property type="protein sequence ID" value="KAL1261925.1"/>
    <property type="molecule type" value="Genomic_DNA"/>
</dbReference>
<comment type="caution">
    <text evidence="2">The sequence shown here is derived from an EMBL/GenBank/DDBJ whole genome shotgun (WGS) entry which is preliminary data.</text>
</comment>
<reference evidence="2 3" key="1">
    <citation type="submission" date="2023-09" db="EMBL/GenBank/DDBJ databases">
        <authorList>
            <person name="Wang M."/>
        </authorList>
    </citation>
    <scope>NUCLEOTIDE SEQUENCE [LARGE SCALE GENOMIC DNA]</scope>
    <source>
        <strain evidence="2">GT-2023</strain>
        <tissue evidence="2">Liver</tissue>
    </source>
</reference>
<evidence type="ECO:0000313" key="3">
    <source>
        <dbReference type="Proteomes" id="UP001558613"/>
    </source>
</evidence>
<organism evidence="2 3">
    <name type="scientific">Cirrhinus molitorella</name>
    <name type="common">mud carp</name>
    <dbReference type="NCBI Taxonomy" id="172907"/>
    <lineage>
        <taxon>Eukaryota</taxon>
        <taxon>Metazoa</taxon>
        <taxon>Chordata</taxon>
        <taxon>Craniata</taxon>
        <taxon>Vertebrata</taxon>
        <taxon>Euteleostomi</taxon>
        <taxon>Actinopterygii</taxon>
        <taxon>Neopterygii</taxon>
        <taxon>Teleostei</taxon>
        <taxon>Ostariophysi</taxon>
        <taxon>Cypriniformes</taxon>
        <taxon>Cyprinidae</taxon>
        <taxon>Labeoninae</taxon>
        <taxon>Labeonini</taxon>
        <taxon>Cirrhinus</taxon>
    </lineage>
</organism>
<protein>
    <submittedName>
        <fullName evidence="2">Uncharacterized protein</fullName>
    </submittedName>
</protein>
<name>A0ABR3MBE6_9TELE</name>
<accession>A0ABR3MBE6</accession>
<feature type="region of interest" description="Disordered" evidence="1">
    <location>
        <begin position="74"/>
        <end position="111"/>
    </location>
</feature>
<proteinExistence type="predicted"/>
<dbReference type="Proteomes" id="UP001558613">
    <property type="component" value="Unassembled WGS sequence"/>
</dbReference>
<feature type="compositionally biased region" description="Basic residues" evidence="1">
    <location>
        <begin position="93"/>
        <end position="111"/>
    </location>
</feature>
<evidence type="ECO:0000313" key="2">
    <source>
        <dbReference type="EMBL" id="KAL1261925.1"/>
    </source>
</evidence>
<keyword evidence="3" id="KW-1185">Reference proteome</keyword>
<evidence type="ECO:0000256" key="1">
    <source>
        <dbReference type="SAM" id="MobiDB-lite"/>
    </source>
</evidence>
<sequence>MHIKSRNPLFPSLCVFSASEKASGRANAAAHIHFPLRLTVCELVRGCVGGAAPCVCVCDSENTDWPLAAHLRLWPPPSPNSSHPSSPHGCTSLKRKEKKRKGRMKERKSSD</sequence>
<gene>
    <name evidence="2" type="ORF">QQF64_007190</name>
</gene>